<evidence type="ECO:0000256" key="14">
    <source>
        <dbReference type="SAM" id="Phobius"/>
    </source>
</evidence>
<gene>
    <name evidence="15" type="ORF">SCH01S_16_01030</name>
</gene>
<keyword evidence="6" id="KW-0631">Potassium channel</keyword>
<keyword evidence="3" id="KW-0813">Transport</keyword>
<proteinExistence type="inferred from homology"/>
<dbReference type="InterPro" id="IPR010617">
    <property type="entry name" value="TMEM175-like"/>
</dbReference>
<comment type="catalytic activity">
    <reaction evidence="12">
        <text>K(+)(in) = K(+)(out)</text>
        <dbReference type="Rhea" id="RHEA:29463"/>
        <dbReference type="ChEBI" id="CHEBI:29103"/>
    </reaction>
</comment>
<sequence length="222" mass="24403">MTDGVYAIVLTILVLELKIPERLTDAQIYAAIAASAPKFAAFAIAFSAASIGWTFTFLLHSVIRRSNFLHLVLTLGSLMFASLIPFASAMMGNYPDSPWGYAPYCLDIAGLCLVYTLDLLFCGRTLTADTIDSKIILALWLSTAACMALAIFGAVFLAFWSPHATWWVIAIGTVVIWVDYYLLARWIAREMAKESPGESSHNIEIDSPNRRRRQGADGVKAN</sequence>
<evidence type="ECO:0000256" key="1">
    <source>
        <dbReference type="ARBA" id="ARBA00004141"/>
    </source>
</evidence>
<name>A0A0E9MM32_9SPHN</name>
<feature type="transmembrane region" description="Helical" evidence="14">
    <location>
        <begin position="101"/>
        <end position="123"/>
    </location>
</feature>
<keyword evidence="9" id="KW-0406">Ion transport</keyword>
<evidence type="ECO:0000256" key="2">
    <source>
        <dbReference type="ARBA" id="ARBA00006920"/>
    </source>
</evidence>
<reference evidence="15 16" key="1">
    <citation type="submission" date="2015-04" db="EMBL/GenBank/DDBJ databases">
        <title>Whole genome shotgun sequence of Sphingomonas changbaiensis NBRC 104936.</title>
        <authorList>
            <person name="Katano-Makiyama Y."/>
            <person name="Hosoyama A."/>
            <person name="Hashimoto M."/>
            <person name="Noguchi M."/>
            <person name="Tsuchikane K."/>
            <person name="Ohji S."/>
            <person name="Yamazoe A."/>
            <person name="Ichikawa N."/>
            <person name="Kimura A."/>
            <person name="Fujita N."/>
        </authorList>
    </citation>
    <scope>NUCLEOTIDE SEQUENCE [LARGE SCALE GENOMIC DNA]</scope>
    <source>
        <strain evidence="15 16">NBRC 104936</strain>
    </source>
</reference>
<evidence type="ECO:0000256" key="13">
    <source>
        <dbReference type="SAM" id="MobiDB-lite"/>
    </source>
</evidence>
<evidence type="ECO:0000256" key="9">
    <source>
        <dbReference type="ARBA" id="ARBA00023065"/>
    </source>
</evidence>
<feature type="transmembrane region" description="Helical" evidence="14">
    <location>
        <begin position="71"/>
        <end position="89"/>
    </location>
</feature>
<dbReference type="STRING" id="1219043.SCH01S_16_01030"/>
<dbReference type="Pfam" id="PF06736">
    <property type="entry name" value="TMEM175"/>
    <property type="match status" value="1"/>
</dbReference>
<keyword evidence="7" id="KW-0630">Potassium</keyword>
<dbReference type="GO" id="GO:0015252">
    <property type="term" value="F:proton channel activity"/>
    <property type="evidence" value="ECO:0007669"/>
    <property type="project" value="InterPro"/>
</dbReference>
<evidence type="ECO:0000256" key="12">
    <source>
        <dbReference type="ARBA" id="ARBA00034430"/>
    </source>
</evidence>
<dbReference type="EMBL" id="BBWU01000016">
    <property type="protein sequence ID" value="GAO38584.1"/>
    <property type="molecule type" value="Genomic_DNA"/>
</dbReference>
<feature type="transmembrane region" description="Helical" evidence="14">
    <location>
        <begin position="39"/>
        <end position="59"/>
    </location>
</feature>
<evidence type="ECO:0000256" key="8">
    <source>
        <dbReference type="ARBA" id="ARBA00022989"/>
    </source>
</evidence>
<keyword evidence="16" id="KW-1185">Reference proteome</keyword>
<comment type="caution">
    <text evidence="15">The sequence shown here is derived from an EMBL/GenBank/DDBJ whole genome shotgun (WGS) entry which is preliminary data.</text>
</comment>
<feature type="compositionally biased region" description="Basic and acidic residues" evidence="13">
    <location>
        <begin position="197"/>
        <end position="209"/>
    </location>
</feature>
<dbReference type="GO" id="GO:0005267">
    <property type="term" value="F:potassium channel activity"/>
    <property type="evidence" value="ECO:0007669"/>
    <property type="project" value="UniProtKB-KW"/>
</dbReference>
<accession>A0A0E9MM32</accession>
<evidence type="ECO:0000256" key="3">
    <source>
        <dbReference type="ARBA" id="ARBA00022448"/>
    </source>
</evidence>
<keyword evidence="10 14" id="KW-0472">Membrane</keyword>
<keyword evidence="5 14" id="KW-0812">Transmembrane</keyword>
<evidence type="ECO:0000256" key="10">
    <source>
        <dbReference type="ARBA" id="ARBA00023136"/>
    </source>
</evidence>
<evidence type="ECO:0000256" key="6">
    <source>
        <dbReference type="ARBA" id="ARBA00022826"/>
    </source>
</evidence>
<dbReference type="AlphaFoldDB" id="A0A0E9MM32"/>
<evidence type="ECO:0000256" key="4">
    <source>
        <dbReference type="ARBA" id="ARBA00022538"/>
    </source>
</evidence>
<evidence type="ECO:0000256" key="5">
    <source>
        <dbReference type="ARBA" id="ARBA00022692"/>
    </source>
</evidence>
<comment type="similarity">
    <text evidence="2">Belongs to the TMEM175 family.</text>
</comment>
<evidence type="ECO:0000313" key="16">
    <source>
        <dbReference type="Proteomes" id="UP000033202"/>
    </source>
</evidence>
<organism evidence="15 16">
    <name type="scientific">Sphingomonas changbaiensis NBRC 104936</name>
    <dbReference type="NCBI Taxonomy" id="1219043"/>
    <lineage>
        <taxon>Bacteria</taxon>
        <taxon>Pseudomonadati</taxon>
        <taxon>Pseudomonadota</taxon>
        <taxon>Alphaproteobacteria</taxon>
        <taxon>Sphingomonadales</taxon>
        <taxon>Sphingomonadaceae</taxon>
        <taxon>Sphingomonas</taxon>
    </lineage>
</organism>
<dbReference type="Proteomes" id="UP000033202">
    <property type="component" value="Unassembled WGS sequence"/>
</dbReference>
<evidence type="ECO:0008006" key="17">
    <source>
        <dbReference type="Google" id="ProtNLM"/>
    </source>
</evidence>
<comment type="subcellular location">
    <subcellularLocation>
        <location evidence="1">Membrane</location>
        <topology evidence="1">Multi-pass membrane protein</topology>
    </subcellularLocation>
</comment>
<feature type="transmembrane region" description="Helical" evidence="14">
    <location>
        <begin position="135"/>
        <end position="160"/>
    </location>
</feature>
<feature type="region of interest" description="Disordered" evidence="13">
    <location>
        <begin position="197"/>
        <end position="222"/>
    </location>
</feature>
<evidence type="ECO:0000256" key="11">
    <source>
        <dbReference type="ARBA" id="ARBA00023303"/>
    </source>
</evidence>
<keyword evidence="11" id="KW-0407">Ion channel</keyword>
<feature type="transmembrane region" description="Helical" evidence="14">
    <location>
        <begin position="166"/>
        <end position="183"/>
    </location>
</feature>
<keyword evidence="4" id="KW-0633">Potassium transport</keyword>
<keyword evidence="8 14" id="KW-1133">Transmembrane helix</keyword>
<evidence type="ECO:0000313" key="15">
    <source>
        <dbReference type="EMBL" id="GAO38584.1"/>
    </source>
</evidence>
<dbReference type="GO" id="GO:0016020">
    <property type="term" value="C:membrane"/>
    <property type="evidence" value="ECO:0007669"/>
    <property type="project" value="UniProtKB-SubCell"/>
</dbReference>
<evidence type="ECO:0000256" key="7">
    <source>
        <dbReference type="ARBA" id="ARBA00022958"/>
    </source>
</evidence>
<protein>
    <recommendedName>
        <fullName evidence="17">DUF1211 domain-containing protein</fullName>
    </recommendedName>
</protein>